<keyword evidence="2" id="KW-1185">Reference proteome</keyword>
<sequence>MASILKRYIAANRVFNSIDHKMQIGTILTLLEIADAEQQGRDISVQEIEKRVGMLSGPASRNVYYWEDGHKEMASGGHHLIAVTTNREDRRKKTLKLTPKGRALIKDIEERLVNDKEARE</sequence>
<dbReference type="Proteomes" id="UP001201217">
    <property type="component" value="Unassembled WGS sequence"/>
</dbReference>
<evidence type="ECO:0008006" key="3">
    <source>
        <dbReference type="Google" id="ProtNLM"/>
    </source>
</evidence>
<dbReference type="Gene3D" id="1.10.10.10">
    <property type="entry name" value="Winged helix-like DNA-binding domain superfamily/Winged helix DNA-binding domain"/>
    <property type="match status" value="1"/>
</dbReference>
<accession>A0ABS9EAX9</accession>
<reference evidence="1 2" key="1">
    <citation type="submission" date="2022-01" db="EMBL/GenBank/DDBJ databases">
        <title>Maritalea mediterranea sp. nov., isolated from marine plastic residues from the Malva-rosa beach (Valencia, Spain).</title>
        <authorList>
            <person name="Vidal-Verdu A."/>
            <person name="Molina-Menor E."/>
            <person name="Pascual J."/>
            <person name="Pereto J."/>
            <person name="Porcar M."/>
        </authorList>
    </citation>
    <scope>NUCLEOTIDE SEQUENCE [LARGE SCALE GENOMIC DNA]</scope>
    <source>
        <strain evidence="1 2">P4.10X</strain>
    </source>
</reference>
<dbReference type="RefSeq" id="WP_236114110.1">
    <property type="nucleotide sequence ID" value="NZ_JAKGTI010000001.1"/>
</dbReference>
<proteinExistence type="predicted"/>
<organism evidence="1 2">
    <name type="scientific">Maritalea mediterranea</name>
    <dbReference type="NCBI Taxonomy" id="2909667"/>
    <lineage>
        <taxon>Bacteria</taxon>
        <taxon>Pseudomonadati</taxon>
        <taxon>Pseudomonadota</taxon>
        <taxon>Alphaproteobacteria</taxon>
        <taxon>Hyphomicrobiales</taxon>
        <taxon>Devosiaceae</taxon>
        <taxon>Maritalea</taxon>
    </lineage>
</organism>
<protein>
    <recommendedName>
        <fullName evidence="3">MarR family transcriptional regulator</fullName>
    </recommendedName>
</protein>
<evidence type="ECO:0000313" key="2">
    <source>
        <dbReference type="Proteomes" id="UP001201217"/>
    </source>
</evidence>
<name>A0ABS9EAX9_9HYPH</name>
<dbReference type="SUPFAM" id="SSF46785">
    <property type="entry name" value="Winged helix' DNA-binding domain"/>
    <property type="match status" value="1"/>
</dbReference>
<dbReference type="InterPro" id="IPR036388">
    <property type="entry name" value="WH-like_DNA-bd_sf"/>
</dbReference>
<evidence type="ECO:0000313" key="1">
    <source>
        <dbReference type="EMBL" id="MCF4098596.1"/>
    </source>
</evidence>
<gene>
    <name evidence="1" type="ORF">L1I42_08860</name>
</gene>
<dbReference type="InterPro" id="IPR036390">
    <property type="entry name" value="WH_DNA-bd_sf"/>
</dbReference>
<comment type="caution">
    <text evidence="1">The sequence shown here is derived from an EMBL/GenBank/DDBJ whole genome shotgun (WGS) entry which is preliminary data.</text>
</comment>
<dbReference type="EMBL" id="JAKGTI010000001">
    <property type="protein sequence ID" value="MCF4098596.1"/>
    <property type="molecule type" value="Genomic_DNA"/>
</dbReference>